<proteinExistence type="predicted"/>
<dbReference type="STRING" id="383372.Rcas_3512"/>
<dbReference type="KEGG" id="rca:Rcas_3512"/>
<reference evidence="1 2" key="1">
    <citation type="submission" date="2007-08" db="EMBL/GenBank/DDBJ databases">
        <title>Complete sequence of Roseiflexus castenholzii DSM 13941.</title>
        <authorList>
            <consortium name="US DOE Joint Genome Institute"/>
            <person name="Copeland A."/>
            <person name="Lucas S."/>
            <person name="Lapidus A."/>
            <person name="Barry K."/>
            <person name="Glavina del Rio T."/>
            <person name="Dalin E."/>
            <person name="Tice H."/>
            <person name="Pitluck S."/>
            <person name="Thompson L.S."/>
            <person name="Brettin T."/>
            <person name="Bruce D."/>
            <person name="Detter J.C."/>
            <person name="Han C."/>
            <person name="Tapia R."/>
            <person name="Schmutz J."/>
            <person name="Larimer F."/>
            <person name="Land M."/>
            <person name="Hauser L."/>
            <person name="Kyrpides N."/>
            <person name="Mikhailova N."/>
            <person name="Bryant D.A."/>
            <person name="Hanada S."/>
            <person name="Tsukatani Y."/>
            <person name="Richardson P."/>
        </authorList>
    </citation>
    <scope>NUCLEOTIDE SEQUENCE [LARGE SCALE GENOMIC DNA]</scope>
    <source>
        <strain evidence="2">DSM 13941 / HLO8</strain>
    </source>
</reference>
<dbReference type="AlphaFoldDB" id="A7NPR6"/>
<keyword evidence="2" id="KW-1185">Reference proteome</keyword>
<protein>
    <recommendedName>
        <fullName evidence="3">THAP4-like heme-binding beta-barrel domain-containing protein</fullName>
    </recommendedName>
</protein>
<sequence>MYDYGTASERPYQCFMGRWEGLCKTFDPQGRFLESSAVHMNVYWIGPNTWHLHEHFENLYGVGETIYETDITVEGLTCYAESPQVKIIGARLTAYNYIFTIESAVTNTTVYNNHYFLDRNTRRIMTHKVRDGQTVVFQIQDFVRVDGIQE</sequence>
<gene>
    <name evidence="1" type="ordered locus">Rcas_3512</name>
</gene>
<dbReference type="OrthoDB" id="3078279at2"/>
<name>A7NPR6_ROSCS</name>
<dbReference type="RefSeq" id="WP_012121985.1">
    <property type="nucleotide sequence ID" value="NC_009767.1"/>
</dbReference>
<evidence type="ECO:0000313" key="1">
    <source>
        <dbReference type="EMBL" id="ABU59562.1"/>
    </source>
</evidence>
<dbReference type="HOGENOM" id="CLU_1738402_0_0_0"/>
<evidence type="ECO:0008006" key="3">
    <source>
        <dbReference type="Google" id="ProtNLM"/>
    </source>
</evidence>
<evidence type="ECO:0000313" key="2">
    <source>
        <dbReference type="Proteomes" id="UP000000263"/>
    </source>
</evidence>
<dbReference type="Proteomes" id="UP000000263">
    <property type="component" value="Chromosome"/>
</dbReference>
<organism evidence="1 2">
    <name type="scientific">Roseiflexus castenholzii (strain DSM 13941 / HLO8)</name>
    <dbReference type="NCBI Taxonomy" id="383372"/>
    <lineage>
        <taxon>Bacteria</taxon>
        <taxon>Bacillati</taxon>
        <taxon>Chloroflexota</taxon>
        <taxon>Chloroflexia</taxon>
        <taxon>Chloroflexales</taxon>
        <taxon>Roseiflexineae</taxon>
        <taxon>Roseiflexaceae</taxon>
        <taxon>Roseiflexus</taxon>
    </lineage>
</organism>
<dbReference type="EMBL" id="CP000804">
    <property type="protein sequence ID" value="ABU59562.1"/>
    <property type="molecule type" value="Genomic_DNA"/>
</dbReference>
<accession>A7NPR6</accession>